<feature type="transmembrane region" description="Helical" evidence="4">
    <location>
        <begin position="86"/>
        <end position="107"/>
    </location>
</feature>
<feature type="domain" description="Histidine kinase/HSP90-like ATPase" evidence="5">
    <location>
        <begin position="391"/>
        <end position="481"/>
    </location>
</feature>
<dbReference type="AlphaFoldDB" id="A0A3M8LN13"/>
<protein>
    <submittedName>
        <fullName evidence="6">Sensor histidine kinase</fullName>
    </submittedName>
</protein>
<feature type="transmembrane region" description="Helical" evidence="4">
    <location>
        <begin position="154"/>
        <end position="174"/>
    </location>
</feature>
<keyword evidence="2 6" id="KW-0418">Kinase</keyword>
<dbReference type="InterPro" id="IPR003594">
    <property type="entry name" value="HATPase_dom"/>
</dbReference>
<evidence type="ECO:0000259" key="5">
    <source>
        <dbReference type="SMART" id="SM00387"/>
    </source>
</evidence>
<evidence type="ECO:0000256" key="3">
    <source>
        <dbReference type="ARBA" id="ARBA00023012"/>
    </source>
</evidence>
<dbReference type="SUPFAM" id="SSF55874">
    <property type="entry name" value="ATPase domain of HSP90 chaperone/DNA topoisomerase II/histidine kinase"/>
    <property type="match status" value="1"/>
</dbReference>
<accession>A0A3M8LN13</accession>
<dbReference type="PANTHER" id="PTHR24421:SF61">
    <property type="entry name" value="OXYGEN SENSOR HISTIDINE KINASE NREB"/>
    <property type="match status" value="1"/>
</dbReference>
<dbReference type="Pfam" id="PF02518">
    <property type="entry name" value="HATPase_c"/>
    <property type="match status" value="1"/>
</dbReference>
<evidence type="ECO:0000313" key="6">
    <source>
        <dbReference type="EMBL" id="RNE66735.1"/>
    </source>
</evidence>
<dbReference type="InterPro" id="IPR036890">
    <property type="entry name" value="HATPase_C_sf"/>
</dbReference>
<name>A0A3M8LN13_9MICO</name>
<keyword evidence="4" id="KW-1133">Transmembrane helix</keyword>
<feature type="transmembrane region" description="Helical" evidence="4">
    <location>
        <begin position="28"/>
        <end position="49"/>
    </location>
</feature>
<dbReference type="SMART" id="SM00387">
    <property type="entry name" value="HATPase_c"/>
    <property type="match status" value="1"/>
</dbReference>
<keyword evidence="7" id="KW-1185">Reference proteome</keyword>
<keyword evidence="4" id="KW-0472">Membrane</keyword>
<reference evidence="6 7" key="1">
    <citation type="submission" date="2018-11" db="EMBL/GenBank/DDBJ databases">
        <title>Cryobacterium sp. nov., isolated from rhizosphere soil of lettuce.</title>
        <authorList>
            <person name="Wang Y."/>
        </authorList>
    </citation>
    <scope>NUCLEOTIDE SEQUENCE [LARGE SCALE GENOMIC DNA]</scope>
    <source>
        <strain evidence="6 7">NEAU-85</strain>
    </source>
</reference>
<evidence type="ECO:0000313" key="7">
    <source>
        <dbReference type="Proteomes" id="UP000279859"/>
    </source>
</evidence>
<feature type="transmembrane region" description="Helical" evidence="4">
    <location>
        <begin position="119"/>
        <end position="142"/>
    </location>
</feature>
<keyword evidence="4" id="KW-0812">Transmembrane</keyword>
<keyword evidence="3" id="KW-0902">Two-component regulatory system</keyword>
<dbReference type="InterPro" id="IPR050482">
    <property type="entry name" value="Sensor_HK_TwoCompSys"/>
</dbReference>
<proteinExistence type="predicted"/>
<dbReference type="Pfam" id="PF07730">
    <property type="entry name" value="HisKA_3"/>
    <property type="match status" value="1"/>
</dbReference>
<dbReference type="GO" id="GO:0016020">
    <property type="term" value="C:membrane"/>
    <property type="evidence" value="ECO:0007669"/>
    <property type="project" value="InterPro"/>
</dbReference>
<dbReference type="GO" id="GO:0046983">
    <property type="term" value="F:protein dimerization activity"/>
    <property type="evidence" value="ECO:0007669"/>
    <property type="project" value="InterPro"/>
</dbReference>
<feature type="transmembrane region" description="Helical" evidence="4">
    <location>
        <begin position="263"/>
        <end position="281"/>
    </location>
</feature>
<dbReference type="GO" id="GO:0000155">
    <property type="term" value="F:phosphorelay sensor kinase activity"/>
    <property type="evidence" value="ECO:0007669"/>
    <property type="project" value="InterPro"/>
</dbReference>
<evidence type="ECO:0000256" key="2">
    <source>
        <dbReference type="ARBA" id="ARBA00022777"/>
    </source>
</evidence>
<dbReference type="EMBL" id="RDSR01000003">
    <property type="protein sequence ID" value="RNE66735.1"/>
    <property type="molecule type" value="Genomic_DNA"/>
</dbReference>
<dbReference type="OrthoDB" id="144293at2"/>
<evidence type="ECO:0000256" key="4">
    <source>
        <dbReference type="SAM" id="Phobius"/>
    </source>
</evidence>
<dbReference type="PANTHER" id="PTHR24421">
    <property type="entry name" value="NITRATE/NITRITE SENSOR PROTEIN NARX-RELATED"/>
    <property type="match status" value="1"/>
</dbReference>
<gene>
    <name evidence="6" type="ORF">EEJ31_02830</name>
</gene>
<keyword evidence="1" id="KW-0808">Transferase</keyword>
<feature type="transmembrane region" description="Helical" evidence="4">
    <location>
        <begin position="229"/>
        <end position="251"/>
    </location>
</feature>
<sequence>MGIAPVSRAPGVLAHEHERGQLRATASAWVVGAGVTALILWTPLLVAGYRSPPAHLALDTVDACAALLLAYLVFGRFSRSRRLSDLILANGLLLLAVPGLGLTFAAEALSGPLPGTLDIWVPVTVRVIGALLVAVAAIAHLSPSDGARRGVSSLVVQFAVSGLVVLICVALWAARLHLPVALDPAYVPSSATYAIGTWHPLLPLAQGIAAACFFVASIACTLRPGHGDALLRWLGPAWALAAFARLNYMLFPSLYSDWLYTGDLLRAGCYVLLLVGGAGELRQYWTAQSRAAVLDDRRRLARELHDGVIQELAYIRMESHVLGGDPDASARRIIAACDRALDETRAAVNALGHADDEPLGFMLHRTARELAERYTVKLEVDLDDSVTASHEQRHALMRITREAVSNAVRHGEAEKVSVRLSQDGGQRQLTIQDDGRGFDVAATVGGHAGYGLVSMRERARALPGSFAVAASSWGAEVRVTW</sequence>
<feature type="transmembrane region" description="Helical" evidence="4">
    <location>
        <begin position="201"/>
        <end position="222"/>
    </location>
</feature>
<dbReference type="Proteomes" id="UP000279859">
    <property type="component" value="Unassembled WGS sequence"/>
</dbReference>
<dbReference type="Gene3D" id="3.30.565.10">
    <property type="entry name" value="Histidine kinase-like ATPase, C-terminal domain"/>
    <property type="match status" value="1"/>
</dbReference>
<organism evidence="6 7">
    <name type="scientific">Cryobacterium tepidiphilum</name>
    <dbReference type="NCBI Taxonomy" id="2486026"/>
    <lineage>
        <taxon>Bacteria</taxon>
        <taxon>Bacillati</taxon>
        <taxon>Actinomycetota</taxon>
        <taxon>Actinomycetes</taxon>
        <taxon>Micrococcales</taxon>
        <taxon>Microbacteriaceae</taxon>
        <taxon>Cryobacterium</taxon>
    </lineage>
</organism>
<dbReference type="InterPro" id="IPR011712">
    <property type="entry name" value="Sig_transdc_His_kin_sub3_dim/P"/>
</dbReference>
<comment type="caution">
    <text evidence="6">The sequence shown here is derived from an EMBL/GenBank/DDBJ whole genome shotgun (WGS) entry which is preliminary data.</text>
</comment>
<dbReference type="RefSeq" id="WP_123044775.1">
    <property type="nucleotide sequence ID" value="NZ_RDSR01000003.1"/>
</dbReference>
<dbReference type="CDD" id="cd16917">
    <property type="entry name" value="HATPase_UhpB-NarQ-NarX-like"/>
    <property type="match status" value="1"/>
</dbReference>
<evidence type="ECO:0000256" key="1">
    <source>
        <dbReference type="ARBA" id="ARBA00022679"/>
    </source>
</evidence>
<dbReference type="Gene3D" id="1.20.5.1930">
    <property type="match status" value="1"/>
</dbReference>
<feature type="transmembrane region" description="Helical" evidence="4">
    <location>
        <begin position="55"/>
        <end position="74"/>
    </location>
</feature>